<sequence>MNTTNLIYPDTQTLDYPKGTISQTELRKIGEYGAQEIFGNWVNMLIWGDNERILKILSNNKGVRGKVNLIYIDPPFATNQIFTKSEDRTATISRCIEDEIAYNDSLLGEEYLEFLRQRLILMREILSNEGSIYIHIDLKMGHYVKILMDEVFGRKRFINDITRIKCSPKNFARKGYGNIKDVILFYSKNENFVWNEPYQKFSEEEIKRLFHKIDEQGRCYTTTPLHAPGETQNGDTGKKWNGLKPPSGRHWRIAPKELTRLDKLGLIEWSDSGNPRKKIYADEIQVKGKKMQDIWEFKDPPYPIYPTEKNLDMLKTIIQSSSNPGDIVMDCFCGSGSTLLAAETLERKWIGVDKSKVAILTAEKRLKEHKNISRFRTLALE</sequence>
<dbReference type="Pfam" id="PF01555">
    <property type="entry name" value="N6_N4_Mtase"/>
    <property type="match status" value="1"/>
</dbReference>
<name>A0A2G9YBZ6_9BACT</name>
<feature type="compositionally biased region" description="Polar residues" evidence="4">
    <location>
        <begin position="222"/>
        <end position="235"/>
    </location>
</feature>
<dbReference type="SUPFAM" id="SSF53335">
    <property type="entry name" value="S-adenosyl-L-methionine-dependent methyltransferases"/>
    <property type="match status" value="1"/>
</dbReference>
<dbReference type="InterPro" id="IPR002295">
    <property type="entry name" value="N4/N6-MTase_EcoPI_Mod-like"/>
</dbReference>
<evidence type="ECO:0000256" key="2">
    <source>
        <dbReference type="ARBA" id="ARBA00022679"/>
    </source>
</evidence>
<evidence type="ECO:0000256" key="3">
    <source>
        <dbReference type="ARBA" id="ARBA00022691"/>
    </source>
</evidence>
<reference evidence="6 7" key="1">
    <citation type="submission" date="2017-09" db="EMBL/GenBank/DDBJ databases">
        <title>Depth-based differentiation of microbial function through sediment-hosted aquifers and enrichment of novel symbionts in the deep terrestrial subsurface.</title>
        <authorList>
            <person name="Probst A.J."/>
            <person name="Ladd B."/>
            <person name="Jarett J.K."/>
            <person name="Geller-Mcgrath D.E."/>
            <person name="Sieber C.M."/>
            <person name="Emerson J.B."/>
            <person name="Anantharaman K."/>
            <person name="Thomas B.C."/>
            <person name="Malmstrom R."/>
            <person name="Stieglmeier M."/>
            <person name="Klingl A."/>
            <person name="Woyke T."/>
            <person name="Ryan C.M."/>
            <person name="Banfield J.F."/>
        </authorList>
    </citation>
    <scope>NUCLEOTIDE SEQUENCE [LARGE SCALE GENOMIC DNA]</scope>
    <source>
        <strain evidence="6">CG23_combo_of_CG06-09_8_20_14_all_48_7</strain>
    </source>
</reference>
<dbReference type="InterPro" id="IPR029063">
    <property type="entry name" value="SAM-dependent_MTases_sf"/>
</dbReference>
<dbReference type="GO" id="GO:0005737">
    <property type="term" value="C:cytoplasm"/>
    <property type="evidence" value="ECO:0007669"/>
    <property type="project" value="TreeGrafter"/>
</dbReference>
<feature type="domain" description="DNA methylase N-4/N-6" evidence="5">
    <location>
        <begin position="67"/>
        <end position="363"/>
    </location>
</feature>
<feature type="region of interest" description="Disordered" evidence="4">
    <location>
        <begin position="222"/>
        <end position="246"/>
    </location>
</feature>
<dbReference type="GO" id="GO:0032259">
    <property type="term" value="P:methylation"/>
    <property type="evidence" value="ECO:0007669"/>
    <property type="project" value="UniProtKB-KW"/>
</dbReference>
<dbReference type="GO" id="GO:0008170">
    <property type="term" value="F:N-methyltransferase activity"/>
    <property type="evidence" value="ECO:0007669"/>
    <property type="project" value="InterPro"/>
</dbReference>
<protein>
    <submittedName>
        <fullName evidence="6">Site-specific DNA-methyltransferase</fullName>
    </submittedName>
</protein>
<keyword evidence="2 6" id="KW-0808">Transferase</keyword>
<dbReference type="EMBL" id="PCRF01000015">
    <property type="protein sequence ID" value="PIP16747.1"/>
    <property type="molecule type" value="Genomic_DNA"/>
</dbReference>
<dbReference type="PRINTS" id="PR00506">
    <property type="entry name" value="D21N6MTFRASE"/>
</dbReference>
<evidence type="ECO:0000313" key="6">
    <source>
        <dbReference type="EMBL" id="PIP16747.1"/>
    </source>
</evidence>
<dbReference type="PANTHER" id="PTHR13370:SF3">
    <property type="entry name" value="TRNA (GUANINE(10)-N2)-METHYLTRANSFERASE HOMOLOG"/>
    <property type="match status" value="1"/>
</dbReference>
<evidence type="ECO:0000256" key="4">
    <source>
        <dbReference type="SAM" id="MobiDB-lite"/>
    </source>
</evidence>
<dbReference type="AlphaFoldDB" id="A0A2G9YBZ6"/>
<gene>
    <name evidence="6" type="ORF">COX46_00340</name>
</gene>
<keyword evidence="3" id="KW-0949">S-adenosyl-L-methionine</keyword>
<dbReference type="PANTHER" id="PTHR13370">
    <property type="entry name" value="RNA METHYLASE-RELATED"/>
    <property type="match status" value="1"/>
</dbReference>
<accession>A0A2G9YBZ6</accession>
<proteinExistence type="predicted"/>
<organism evidence="6 7">
    <name type="scientific">bacterium (Candidatus Ratteibacteria) CG23_combo_of_CG06-09_8_20_14_all_48_7</name>
    <dbReference type="NCBI Taxonomy" id="2014292"/>
    <lineage>
        <taxon>Bacteria</taxon>
        <taxon>Candidatus Ratteibacteria</taxon>
    </lineage>
</organism>
<evidence type="ECO:0000259" key="5">
    <source>
        <dbReference type="Pfam" id="PF01555"/>
    </source>
</evidence>
<dbReference type="GO" id="GO:0003677">
    <property type="term" value="F:DNA binding"/>
    <property type="evidence" value="ECO:0007669"/>
    <property type="project" value="InterPro"/>
</dbReference>
<evidence type="ECO:0000256" key="1">
    <source>
        <dbReference type="ARBA" id="ARBA00022603"/>
    </source>
</evidence>
<evidence type="ECO:0000313" key="7">
    <source>
        <dbReference type="Proteomes" id="UP000230392"/>
    </source>
</evidence>
<dbReference type="Proteomes" id="UP000230392">
    <property type="component" value="Unassembled WGS sequence"/>
</dbReference>
<keyword evidence="1 6" id="KW-0489">Methyltransferase</keyword>
<comment type="caution">
    <text evidence="6">The sequence shown here is derived from an EMBL/GenBank/DDBJ whole genome shotgun (WGS) entry which is preliminary data.</text>
</comment>
<dbReference type="InterPro" id="IPR002941">
    <property type="entry name" value="DNA_methylase_N4/N6"/>
</dbReference>
<dbReference type="Gene3D" id="3.40.50.150">
    <property type="entry name" value="Vaccinia Virus protein VP39"/>
    <property type="match status" value="1"/>
</dbReference>